<dbReference type="InterPro" id="IPR009061">
    <property type="entry name" value="DNA-bd_dom_put_sf"/>
</dbReference>
<dbReference type="AlphaFoldDB" id="A0A7C3WL42"/>
<reference evidence="1" key="1">
    <citation type="journal article" date="2020" name="mSystems">
        <title>Genome- and Community-Level Interaction Insights into Carbon Utilization and Element Cycling Functions of Hydrothermarchaeota in Hydrothermal Sediment.</title>
        <authorList>
            <person name="Zhou Z."/>
            <person name="Liu Y."/>
            <person name="Xu W."/>
            <person name="Pan J."/>
            <person name="Luo Z.H."/>
            <person name="Li M."/>
        </authorList>
    </citation>
    <scope>NUCLEOTIDE SEQUENCE [LARGE SCALE GENOMIC DNA]</scope>
    <source>
        <strain evidence="1">SpSt-776</strain>
    </source>
</reference>
<organism evidence="1">
    <name type="scientific">Desulfobacca acetoxidans</name>
    <dbReference type="NCBI Taxonomy" id="60893"/>
    <lineage>
        <taxon>Bacteria</taxon>
        <taxon>Pseudomonadati</taxon>
        <taxon>Thermodesulfobacteriota</taxon>
        <taxon>Desulfobaccia</taxon>
        <taxon>Desulfobaccales</taxon>
        <taxon>Desulfobaccaceae</taxon>
        <taxon>Desulfobacca</taxon>
    </lineage>
</organism>
<comment type="caution">
    <text evidence="1">The sequence shown here is derived from an EMBL/GenBank/DDBJ whole genome shotgun (WGS) entry which is preliminary data.</text>
</comment>
<dbReference type="EMBL" id="DTHB01000011">
    <property type="protein sequence ID" value="HGB13752.1"/>
    <property type="molecule type" value="Genomic_DNA"/>
</dbReference>
<dbReference type="SUPFAM" id="SSF46955">
    <property type="entry name" value="Putative DNA-binding domain"/>
    <property type="match status" value="1"/>
</dbReference>
<dbReference type="InterPro" id="IPR010260">
    <property type="entry name" value="AlpA"/>
</dbReference>
<sequence>MQRVFRAKELVELIGISRASIWRLEKSGLFPRRKKIGLRAVGWLAEDIEQWLSTRPLAREEKKEE</sequence>
<gene>
    <name evidence="1" type="ORF">ENV62_00730</name>
</gene>
<dbReference type="PANTHER" id="PTHR36154:SF1">
    <property type="entry name" value="DNA-BINDING TRANSCRIPTIONAL ACTIVATOR ALPA"/>
    <property type="match status" value="1"/>
</dbReference>
<evidence type="ECO:0000313" key="1">
    <source>
        <dbReference type="EMBL" id="HGB13752.1"/>
    </source>
</evidence>
<name>A0A7C3WL42_9BACT</name>
<protein>
    <submittedName>
        <fullName evidence="1">AlpA family phage regulatory protein</fullName>
    </submittedName>
</protein>
<dbReference type="InterPro" id="IPR052931">
    <property type="entry name" value="Prophage_regulatory_activator"/>
</dbReference>
<dbReference type="Pfam" id="PF05930">
    <property type="entry name" value="Phage_AlpA"/>
    <property type="match status" value="1"/>
</dbReference>
<proteinExistence type="predicted"/>
<accession>A0A7C3WL42</accession>
<dbReference type="Gene3D" id="1.10.238.160">
    <property type="match status" value="1"/>
</dbReference>
<dbReference type="PANTHER" id="PTHR36154">
    <property type="entry name" value="DNA-BINDING TRANSCRIPTIONAL ACTIVATOR ALPA"/>
    <property type="match status" value="1"/>
</dbReference>